<protein>
    <submittedName>
        <fullName evidence="1">TonB-linked outer membrane protein, SusC/RagA family</fullName>
    </submittedName>
</protein>
<name>A0AAX2GXX7_9FLAO</name>
<dbReference type="EMBL" id="LT906449">
    <property type="protein sequence ID" value="SNV10422.1"/>
    <property type="molecule type" value="Genomic_DNA"/>
</dbReference>
<evidence type="ECO:0000313" key="1">
    <source>
        <dbReference type="EMBL" id="SNV10422.1"/>
    </source>
</evidence>
<dbReference type="AlphaFoldDB" id="A0AAX2GXX7"/>
<organism evidence="1 2">
    <name type="scientific">Capnocytophaga haemolytica</name>
    <dbReference type="NCBI Taxonomy" id="45243"/>
    <lineage>
        <taxon>Bacteria</taxon>
        <taxon>Pseudomonadati</taxon>
        <taxon>Bacteroidota</taxon>
        <taxon>Flavobacteriia</taxon>
        <taxon>Flavobacteriales</taxon>
        <taxon>Flavobacteriaceae</taxon>
        <taxon>Capnocytophaga</taxon>
    </lineage>
</organism>
<dbReference type="RefSeq" id="WP_231909868.1">
    <property type="nucleotide sequence ID" value="NZ_CP014227.1"/>
</dbReference>
<proteinExistence type="predicted"/>
<evidence type="ECO:0000313" key="2">
    <source>
        <dbReference type="Proteomes" id="UP000215539"/>
    </source>
</evidence>
<dbReference type="Proteomes" id="UP000215539">
    <property type="component" value="Chromosome 1"/>
</dbReference>
<accession>A0AAX2GXX7</accession>
<reference evidence="1 2" key="1">
    <citation type="submission" date="2017-06" db="EMBL/GenBank/DDBJ databases">
        <authorList>
            <consortium name="Pathogen Informatics"/>
        </authorList>
    </citation>
    <scope>NUCLEOTIDE SEQUENCE [LARGE SCALE GENOMIC DNA]</scope>
    <source>
        <strain evidence="1 2">NCTC12947</strain>
    </source>
</reference>
<sequence>MVPGDEHRTNIPAVASEYQNFYNVNLGQAYNAYNYSDVRIGRGDFIRLKEISLSYDFDNQTVKQMKLKRLGLKLQATNLFLIYADKKLNGADPERLALGSSYIPTQKQITFSLRVGL</sequence>
<gene>
    <name evidence="1" type="ORF">SAMEA44541418_01298</name>
</gene>